<dbReference type="FunFam" id="3.90.1180.10:FF:000001">
    <property type="entry name" value="50S ribosomal protein L13"/>
    <property type="match status" value="1"/>
</dbReference>
<dbReference type="GO" id="GO:0017148">
    <property type="term" value="P:negative regulation of translation"/>
    <property type="evidence" value="ECO:0007669"/>
    <property type="project" value="TreeGrafter"/>
</dbReference>
<organism evidence="7 8">
    <name type="scientific">Leptospira hartskeerlii</name>
    <dbReference type="NCBI Taxonomy" id="2023177"/>
    <lineage>
        <taxon>Bacteria</taxon>
        <taxon>Pseudomonadati</taxon>
        <taxon>Spirochaetota</taxon>
        <taxon>Spirochaetia</taxon>
        <taxon>Leptospirales</taxon>
        <taxon>Leptospiraceae</taxon>
        <taxon>Leptospira</taxon>
    </lineage>
</organism>
<dbReference type="GO" id="GO:0022625">
    <property type="term" value="C:cytosolic large ribosomal subunit"/>
    <property type="evidence" value="ECO:0007669"/>
    <property type="project" value="TreeGrafter"/>
</dbReference>
<dbReference type="InterPro" id="IPR005823">
    <property type="entry name" value="Ribosomal_uL13_bac-type"/>
</dbReference>
<dbReference type="PANTHER" id="PTHR11545">
    <property type="entry name" value="RIBOSOMAL PROTEIN L13"/>
    <property type="match status" value="1"/>
</dbReference>
<dbReference type="Gene3D" id="3.90.1180.10">
    <property type="entry name" value="Ribosomal protein L13"/>
    <property type="match status" value="1"/>
</dbReference>
<dbReference type="GO" id="GO:0003729">
    <property type="term" value="F:mRNA binding"/>
    <property type="evidence" value="ECO:0007669"/>
    <property type="project" value="TreeGrafter"/>
</dbReference>
<comment type="function">
    <text evidence="6">This protein is one of the early assembly proteins of the 50S ribosomal subunit, although it is not seen to bind rRNA by itself. It is important during the early stages of 50S assembly.</text>
</comment>
<dbReference type="InterPro" id="IPR036899">
    <property type="entry name" value="Ribosomal_uL13_sf"/>
</dbReference>
<keyword evidence="8" id="KW-1185">Reference proteome</keyword>
<gene>
    <name evidence="6" type="primary">rplM</name>
    <name evidence="7" type="ORF">CH357_03460</name>
</gene>
<evidence type="ECO:0000313" key="8">
    <source>
        <dbReference type="Proteomes" id="UP000232196"/>
    </source>
</evidence>
<evidence type="ECO:0000256" key="2">
    <source>
        <dbReference type="ARBA" id="ARBA00011838"/>
    </source>
</evidence>
<comment type="similarity">
    <text evidence="1 6">Belongs to the universal ribosomal protein uL13 family.</text>
</comment>
<evidence type="ECO:0000256" key="1">
    <source>
        <dbReference type="ARBA" id="ARBA00006227"/>
    </source>
</evidence>
<dbReference type="PIRSF" id="PIRSF002181">
    <property type="entry name" value="Ribosomal_L13"/>
    <property type="match status" value="1"/>
</dbReference>
<dbReference type="Proteomes" id="UP000232196">
    <property type="component" value="Unassembled WGS sequence"/>
</dbReference>
<proteinExistence type="inferred from homology"/>
<dbReference type="AlphaFoldDB" id="A0A2M9XFW2"/>
<dbReference type="GO" id="GO:0003735">
    <property type="term" value="F:structural constituent of ribosome"/>
    <property type="evidence" value="ECO:0007669"/>
    <property type="project" value="InterPro"/>
</dbReference>
<accession>A0A2M9XFW2</accession>
<dbReference type="RefSeq" id="WP_100705391.1">
    <property type="nucleotide sequence ID" value="NZ_NPDL01000002.1"/>
</dbReference>
<dbReference type="InterPro" id="IPR005822">
    <property type="entry name" value="Ribosomal_uL13"/>
</dbReference>
<dbReference type="PANTHER" id="PTHR11545:SF2">
    <property type="entry name" value="LARGE RIBOSOMAL SUBUNIT PROTEIN UL13M"/>
    <property type="match status" value="1"/>
</dbReference>
<protein>
    <recommendedName>
        <fullName evidence="5 6">Large ribosomal subunit protein uL13</fullName>
    </recommendedName>
</protein>
<dbReference type="OrthoDB" id="9801330at2"/>
<dbReference type="SUPFAM" id="SSF52161">
    <property type="entry name" value="Ribosomal protein L13"/>
    <property type="match status" value="1"/>
</dbReference>
<dbReference type="NCBIfam" id="TIGR01066">
    <property type="entry name" value="rplM_bact"/>
    <property type="match status" value="1"/>
</dbReference>
<evidence type="ECO:0000256" key="4">
    <source>
        <dbReference type="ARBA" id="ARBA00023274"/>
    </source>
</evidence>
<dbReference type="EMBL" id="NPDN01000002">
    <property type="protein sequence ID" value="PJZ26566.1"/>
    <property type="molecule type" value="Genomic_DNA"/>
</dbReference>
<comment type="subunit">
    <text evidence="2 6">Part of the 50S ribosomal subunit.</text>
</comment>
<dbReference type="Pfam" id="PF00572">
    <property type="entry name" value="Ribosomal_L13"/>
    <property type="match status" value="1"/>
</dbReference>
<dbReference type="CDD" id="cd00392">
    <property type="entry name" value="Ribosomal_L13"/>
    <property type="match status" value="1"/>
</dbReference>
<name>A0A2M9XFW2_9LEPT</name>
<evidence type="ECO:0000256" key="3">
    <source>
        <dbReference type="ARBA" id="ARBA00022980"/>
    </source>
</evidence>
<reference evidence="7 8" key="1">
    <citation type="submission" date="2017-07" db="EMBL/GenBank/DDBJ databases">
        <title>Leptospira spp. isolated from tropical soils.</title>
        <authorList>
            <person name="Thibeaux R."/>
            <person name="Iraola G."/>
            <person name="Ferres I."/>
            <person name="Bierque E."/>
            <person name="Girault D."/>
            <person name="Soupe-Gilbert M.-E."/>
            <person name="Picardeau M."/>
            <person name="Goarant C."/>
        </authorList>
    </citation>
    <scope>NUCLEOTIDE SEQUENCE [LARGE SCALE GENOMIC DNA]</scope>
    <source>
        <strain evidence="7 8">MCA1-C-A1</strain>
    </source>
</reference>
<keyword evidence="4 6" id="KW-0687">Ribonucleoprotein</keyword>
<evidence type="ECO:0000256" key="5">
    <source>
        <dbReference type="ARBA" id="ARBA00035201"/>
    </source>
</evidence>
<evidence type="ECO:0000313" key="7">
    <source>
        <dbReference type="EMBL" id="PJZ26566.1"/>
    </source>
</evidence>
<dbReference type="HAMAP" id="MF_01366">
    <property type="entry name" value="Ribosomal_uL13"/>
    <property type="match status" value="1"/>
</dbReference>
<keyword evidence="3 6" id="KW-0689">Ribosomal protein</keyword>
<sequence length="149" mass="16601">MPIVSKPHRTPTLKKEQANKAWFVVDAEGKTLGRLASEIATRLRGKHKPTFTPNVDCGDNIIVINAAKVAVTGNKETQKEYFHHSRYPGGMTATTLQNMRAKQPEKILYEAVKGMLPKSKLGAEMLTHFRIFPGTEHNLGAQKPIKLEL</sequence>
<dbReference type="GO" id="GO:0006412">
    <property type="term" value="P:translation"/>
    <property type="evidence" value="ECO:0007669"/>
    <property type="project" value="UniProtKB-UniRule"/>
</dbReference>
<evidence type="ECO:0000256" key="6">
    <source>
        <dbReference type="HAMAP-Rule" id="MF_01366"/>
    </source>
</evidence>
<comment type="caution">
    <text evidence="7">The sequence shown here is derived from an EMBL/GenBank/DDBJ whole genome shotgun (WGS) entry which is preliminary data.</text>
</comment>